<gene>
    <name evidence="1" type="ORF">F6Y96_00705</name>
</gene>
<dbReference type="EMBL" id="AALBKR010000001">
    <property type="protein sequence ID" value="ECX9333622.1"/>
    <property type="molecule type" value="Genomic_DNA"/>
</dbReference>
<evidence type="ECO:0000313" key="1">
    <source>
        <dbReference type="EMBL" id="ECX9333622.1"/>
    </source>
</evidence>
<comment type="caution">
    <text evidence="1">The sequence shown here is derived from an EMBL/GenBank/DDBJ whole genome shotgun (WGS) entry which is preliminary data.</text>
</comment>
<reference evidence="1" key="1">
    <citation type="submission" date="2019-09" db="EMBL/GenBank/DDBJ databases">
        <authorList>
            <consortium name="PulseNet: The National Subtyping Network for Foodborne Disease Surveillance"/>
            <person name="Tarr C.L."/>
            <person name="Trees E."/>
            <person name="Katz L.S."/>
            <person name="Carleton-Romer H.A."/>
            <person name="Stroika S."/>
            <person name="Kucerova Z."/>
            <person name="Roache K.F."/>
            <person name="Sabol A.L."/>
            <person name="Besser J."/>
            <person name="Gerner-Smidt P."/>
        </authorList>
    </citation>
    <scope>NUCLEOTIDE SEQUENCE</scope>
    <source>
        <strain evidence="1">PNUSAS101290</strain>
    </source>
</reference>
<dbReference type="AlphaFoldDB" id="A0A620F6K5"/>
<proteinExistence type="predicted"/>
<organism evidence="1">
    <name type="scientific">Salmonella enterica</name>
    <name type="common">Salmonella choleraesuis</name>
    <dbReference type="NCBI Taxonomy" id="28901"/>
    <lineage>
        <taxon>Bacteria</taxon>
        <taxon>Pseudomonadati</taxon>
        <taxon>Pseudomonadota</taxon>
        <taxon>Gammaproteobacteria</taxon>
        <taxon>Enterobacterales</taxon>
        <taxon>Enterobacteriaceae</taxon>
        <taxon>Salmonella</taxon>
    </lineage>
</organism>
<sequence length="85" mass="9504">MTAINIPDIYGRWYLINFDLVKLIGVSDNDKNGDLMVAFTDQSKEWITVGRVRTDAVRVLGHLCEELGASGWIPQLPESGDSDHE</sequence>
<accession>A0A620F6K5</accession>
<name>A0A620F6K5_SALER</name>
<protein>
    <submittedName>
        <fullName evidence="1">Uncharacterized protein</fullName>
    </submittedName>
</protein>